<keyword evidence="3" id="KW-0560">Oxidoreductase</keyword>
<reference evidence="5" key="1">
    <citation type="submission" date="2018-05" db="EMBL/GenBank/DDBJ databases">
        <authorList>
            <person name="Lanie J.A."/>
            <person name="Ng W.-L."/>
            <person name="Kazmierczak K.M."/>
            <person name="Andrzejewski T.M."/>
            <person name="Davidsen T.M."/>
            <person name="Wayne K.J."/>
            <person name="Tettelin H."/>
            <person name="Glass J.I."/>
            <person name="Rusch D."/>
            <person name="Podicherti R."/>
            <person name="Tsui H.-C.T."/>
            <person name="Winkler M.E."/>
        </authorList>
    </citation>
    <scope>NUCLEOTIDE SEQUENCE</scope>
</reference>
<dbReference type="Pfam" id="PF01011">
    <property type="entry name" value="PQQ"/>
    <property type="match status" value="1"/>
</dbReference>
<feature type="domain" description="Pyrrolo-quinoline quinone repeat" evidence="4">
    <location>
        <begin position="44"/>
        <end position="610"/>
    </location>
</feature>
<proteinExistence type="inferred from homology"/>
<organism evidence="5">
    <name type="scientific">marine metagenome</name>
    <dbReference type="NCBI Taxonomy" id="408172"/>
    <lineage>
        <taxon>unclassified sequences</taxon>
        <taxon>metagenomes</taxon>
        <taxon>ecological metagenomes</taxon>
    </lineage>
</organism>
<dbReference type="SUPFAM" id="SSF50998">
    <property type="entry name" value="Quinoprotein alcohol dehydrogenase-like"/>
    <property type="match status" value="1"/>
</dbReference>
<sequence>MRLITGVGVVLFTLTFSQCGGDGASEGVSGPGLDTAGSAVSSDWPMYRYDLAATGYSPLDELTANNVSDLAEAWRYSLDAEAEGERGPNSQASPIVVDGVMYVTAADRVVALDPATGAEVWRHQVVGPRPSRRGVSYWAGADGMAPRIIFTTGLHLRALDAASGEPVADFGDDGAVDMVVPYNSVPLIFGDVVVVGANTPAGTIGGIGNARAFNARTGDKVWEFNSVAQPGDPGHDTWEGDSWQNRLGANAWPFYFSMDEERGLLYIPLASPIPGDYGGDRPGDNLYGNAVVAVDINSGEYRWHFQTIHHDLWDADPPAPPALFDIPRDGGAIPALGVTTKSGYLYILNRENGEPVYGIEERAVAASDVPGEATSPTQPIPVRPVGLSRLTFESGDLVTAEDTSPEHASACRELVDSLGELYNAGPFTPWVYRPEGAPLRTTLSFPGGVGGANWGGVAVDPNTGYLMVVTQDLGALGFVEEAPGDHPVPYRKGAQRPASFAVRVGDATLPCQKPPWGRLTAVDAATGDVVWQEILGVTDGLPEGKQATGRPVRAGAITTAGGLLFVAGTDDGHLRAFESASGRELWTTRLGGSGNANPVTYQAGDGKQYVAIAATDSLVVFALP</sequence>
<evidence type="ECO:0000256" key="3">
    <source>
        <dbReference type="ARBA" id="ARBA00023002"/>
    </source>
</evidence>
<evidence type="ECO:0000259" key="4">
    <source>
        <dbReference type="Pfam" id="PF01011"/>
    </source>
</evidence>
<dbReference type="InterPro" id="IPR002372">
    <property type="entry name" value="PQQ_rpt_dom"/>
</dbReference>
<evidence type="ECO:0000313" key="5">
    <source>
        <dbReference type="EMBL" id="SVA08942.1"/>
    </source>
</evidence>
<gene>
    <name evidence="5" type="ORF">METZ01_LOCUS61796</name>
</gene>
<dbReference type="InterPro" id="IPR018391">
    <property type="entry name" value="PQQ_b-propeller_rpt"/>
</dbReference>
<dbReference type="AlphaFoldDB" id="A0A381SY57"/>
<dbReference type="InterPro" id="IPR011047">
    <property type="entry name" value="Quinoprotein_ADH-like_sf"/>
</dbReference>
<accession>A0A381SY57</accession>
<evidence type="ECO:0000256" key="1">
    <source>
        <dbReference type="ARBA" id="ARBA00001931"/>
    </source>
</evidence>
<dbReference type="EMBL" id="UINC01003750">
    <property type="protein sequence ID" value="SVA08942.1"/>
    <property type="molecule type" value="Genomic_DNA"/>
</dbReference>
<dbReference type="PANTHER" id="PTHR32303:SF4">
    <property type="entry name" value="QUINOPROTEIN GLUCOSE DEHYDROGENASE"/>
    <property type="match status" value="1"/>
</dbReference>
<dbReference type="SMART" id="SM00564">
    <property type="entry name" value="PQQ"/>
    <property type="match status" value="4"/>
</dbReference>
<dbReference type="GO" id="GO:0016491">
    <property type="term" value="F:oxidoreductase activity"/>
    <property type="evidence" value="ECO:0007669"/>
    <property type="project" value="UniProtKB-KW"/>
</dbReference>
<protein>
    <recommendedName>
        <fullName evidence="4">Pyrrolo-quinoline quinone repeat domain-containing protein</fullName>
    </recommendedName>
</protein>
<dbReference type="Gene3D" id="2.140.10.10">
    <property type="entry name" value="Quinoprotein alcohol dehydrogenase-like superfamily"/>
    <property type="match status" value="2"/>
</dbReference>
<evidence type="ECO:0000256" key="2">
    <source>
        <dbReference type="ARBA" id="ARBA00008156"/>
    </source>
</evidence>
<dbReference type="PANTHER" id="PTHR32303">
    <property type="entry name" value="QUINOPROTEIN ALCOHOL DEHYDROGENASE (CYTOCHROME C)"/>
    <property type="match status" value="1"/>
</dbReference>
<comment type="similarity">
    <text evidence="2">Belongs to the bacterial PQQ dehydrogenase family.</text>
</comment>
<comment type="cofactor">
    <cofactor evidence="1">
        <name>pyrroloquinoline quinone</name>
        <dbReference type="ChEBI" id="CHEBI:58442"/>
    </cofactor>
</comment>
<name>A0A381SY57_9ZZZZ</name>